<keyword evidence="1" id="KW-0732">Signal</keyword>
<dbReference type="SUPFAM" id="SSF48726">
    <property type="entry name" value="Immunoglobulin"/>
    <property type="match status" value="1"/>
</dbReference>
<keyword evidence="5" id="KW-0391">Immunity</keyword>
<keyword evidence="8" id="KW-1185">Reference proteome</keyword>
<dbReference type="Proteomes" id="UP000472275">
    <property type="component" value="Chromosome 8"/>
</dbReference>
<dbReference type="SMART" id="SM00406">
    <property type="entry name" value="IGv"/>
    <property type="match status" value="1"/>
</dbReference>
<organism evidence="7 8">
    <name type="scientific">Aquila chrysaetos chrysaetos</name>
    <dbReference type="NCBI Taxonomy" id="223781"/>
    <lineage>
        <taxon>Eukaryota</taxon>
        <taxon>Metazoa</taxon>
        <taxon>Chordata</taxon>
        <taxon>Craniata</taxon>
        <taxon>Vertebrata</taxon>
        <taxon>Euteleostomi</taxon>
        <taxon>Archelosauria</taxon>
        <taxon>Archosauria</taxon>
        <taxon>Dinosauria</taxon>
        <taxon>Saurischia</taxon>
        <taxon>Theropoda</taxon>
        <taxon>Coelurosauria</taxon>
        <taxon>Aves</taxon>
        <taxon>Neognathae</taxon>
        <taxon>Neoaves</taxon>
        <taxon>Telluraves</taxon>
        <taxon>Accipitrimorphae</taxon>
        <taxon>Accipitriformes</taxon>
        <taxon>Accipitridae</taxon>
        <taxon>Accipitrinae</taxon>
        <taxon>Aquila</taxon>
    </lineage>
</organism>
<proteinExistence type="predicted"/>
<protein>
    <recommendedName>
        <fullName evidence="6">Ig-like domain-containing protein</fullName>
    </recommendedName>
</protein>
<evidence type="ECO:0000256" key="2">
    <source>
        <dbReference type="ARBA" id="ARBA00023130"/>
    </source>
</evidence>
<reference evidence="7" key="2">
    <citation type="submission" date="2025-09" db="UniProtKB">
        <authorList>
            <consortium name="Ensembl"/>
        </authorList>
    </citation>
    <scope>IDENTIFICATION</scope>
</reference>
<keyword evidence="4" id="KW-0393">Immunoglobulin domain</keyword>
<dbReference type="Gene3D" id="2.60.40.10">
    <property type="entry name" value="Immunoglobulins"/>
    <property type="match status" value="2"/>
</dbReference>
<dbReference type="PANTHER" id="PTHR19367">
    <property type="entry name" value="T-CELL RECEPTOR ALPHA CHAIN V REGION"/>
    <property type="match status" value="1"/>
</dbReference>
<dbReference type="Ensembl" id="ENSACCT00020001238.1">
    <property type="protein sequence ID" value="ENSACCP00020001197.1"/>
    <property type="gene ID" value="ENSACCG00020000848.1"/>
</dbReference>
<dbReference type="GeneTree" id="ENSGT00940000163533"/>
<dbReference type="InterPro" id="IPR003599">
    <property type="entry name" value="Ig_sub"/>
</dbReference>
<dbReference type="SMART" id="SM00409">
    <property type="entry name" value="IG"/>
    <property type="match status" value="1"/>
</dbReference>
<evidence type="ECO:0000256" key="3">
    <source>
        <dbReference type="ARBA" id="ARBA00023170"/>
    </source>
</evidence>
<feature type="domain" description="Ig-like" evidence="6">
    <location>
        <begin position="2"/>
        <end position="126"/>
    </location>
</feature>
<evidence type="ECO:0000313" key="7">
    <source>
        <dbReference type="Ensembl" id="ENSACCP00020001197.1"/>
    </source>
</evidence>
<dbReference type="InterPro" id="IPR036179">
    <property type="entry name" value="Ig-like_dom_sf"/>
</dbReference>
<accession>A0A663DMS6</accession>
<dbReference type="InterPro" id="IPR051287">
    <property type="entry name" value="TCR_variable_region"/>
</dbReference>
<dbReference type="AlphaFoldDB" id="A0A663DMS6"/>
<name>A0A663DMS6_AQUCH</name>
<dbReference type="Pfam" id="PF07686">
    <property type="entry name" value="V-set"/>
    <property type="match status" value="1"/>
</dbReference>
<dbReference type="PANTHER" id="PTHR19367:SF18">
    <property type="entry name" value="T CELL RECEPTOR ALPHA VARIABLE 16"/>
    <property type="match status" value="1"/>
</dbReference>
<dbReference type="PROSITE" id="PS50835">
    <property type="entry name" value="IG_LIKE"/>
    <property type="match status" value="1"/>
</dbReference>
<evidence type="ECO:0000313" key="8">
    <source>
        <dbReference type="Proteomes" id="UP000472275"/>
    </source>
</evidence>
<dbReference type="GO" id="GO:0042101">
    <property type="term" value="C:T cell receptor complex"/>
    <property type="evidence" value="ECO:0007669"/>
    <property type="project" value="UniProtKB-KW"/>
</dbReference>
<keyword evidence="2" id="KW-1064">Adaptive immunity</keyword>
<evidence type="ECO:0000259" key="6">
    <source>
        <dbReference type="PROSITE" id="PS50835"/>
    </source>
</evidence>
<dbReference type="InterPro" id="IPR007110">
    <property type="entry name" value="Ig-like_dom"/>
</dbReference>
<keyword evidence="5" id="KW-1279">T cell receptor</keyword>
<evidence type="ECO:0000256" key="5">
    <source>
        <dbReference type="ARBA" id="ARBA00043266"/>
    </source>
</evidence>
<dbReference type="InterPro" id="IPR013106">
    <property type="entry name" value="Ig_V-set"/>
</dbReference>
<sequence>GPISSLLSAFQGDEIQAMRSTVWWQAGNTGTLRCTYSSNASYIYVAWYQQHPGGPLQYLLQSKGRGGSYSHTSPFARKRFSCQADESSGMLIITGLELGDSALYYCTLQGPDSDSQVIVMKSKNLERDGSIGRAACLAKNFNTKTISLEMSSNEVVYEQSTSILTSVGLYDTIKVVNVTKDTELTCTAQFNGITITANTTLPDTKVEKANMLSVTVLGLRVLLAKSIAFNTLMSIKLFLF</sequence>
<dbReference type="GO" id="GO:0002250">
    <property type="term" value="P:adaptive immune response"/>
    <property type="evidence" value="ECO:0007669"/>
    <property type="project" value="UniProtKB-KW"/>
</dbReference>
<keyword evidence="3" id="KW-0675">Receptor</keyword>
<evidence type="ECO:0000256" key="4">
    <source>
        <dbReference type="ARBA" id="ARBA00023319"/>
    </source>
</evidence>
<evidence type="ECO:0000256" key="1">
    <source>
        <dbReference type="ARBA" id="ARBA00022729"/>
    </source>
</evidence>
<reference evidence="7" key="1">
    <citation type="submission" date="2025-08" db="UniProtKB">
        <authorList>
            <consortium name="Ensembl"/>
        </authorList>
    </citation>
    <scope>IDENTIFICATION</scope>
</reference>
<dbReference type="InterPro" id="IPR013783">
    <property type="entry name" value="Ig-like_fold"/>
</dbReference>